<sequence length="40" mass="4789">MSIWIVSCHNFFIKLSQLYLTANLSMNFTVIDIKKTSFWF</sequence>
<proteinExistence type="predicted"/>
<keyword evidence="2" id="KW-1185">Reference proteome</keyword>
<organism evidence="1 2">
    <name type="scientific">Tenacibaculum polynesiense</name>
    <dbReference type="NCBI Taxonomy" id="3137857"/>
    <lineage>
        <taxon>Bacteria</taxon>
        <taxon>Pseudomonadati</taxon>
        <taxon>Bacteroidota</taxon>
        <taxon>Flavobacteriia</taxon>
        <taxon>Flavobacteriales</taxon>
        <taxon>Flavobacteriaceae</taxon>
        <taxon>Tenacibaculum</taxon>
    </lineage>
</organism>
<gene>
    <name evidence="1" type="ORF">T190423A01A_10002</name>
</gene>
<evidence type="ECO:0000313" key="1">
    <source>
        <dbReference type="EMBL" id="CAL2101439.1"/>
    </source>
</evidence>
<name>A0ABP1EVW9_9FLAO</name>
<dbReference type="EMBL" id="CAXJIO010000010">
    <property type="protein sequence ID" value="CAL2101439.1"/>
    <property type="molecule type" value="Genomic_DNA"/>
</dbReference>
<comment type="caution">
    <text evidence="1">The sequence shown here is derived from an EMBL/GenBank/DDBJ whole genome shotgun (WGS) entry which is preliminary data.</text>
</comment>
<evidence type="ECO:0000313" key="2">
    <source>
        <dbReference type="Proteomes" id="UP001497527"/>
    </source>
</evidence>
<dbReference type="Proteomes" id="UP001497527">
    <property type="component" value="Unassembled WGS sequence"/>
</dbReference>
<reference evidence="1 2" key="1">
    <citation type="submission" date="2024-05" db="EMBL/GenBank/DDBJ databases">
        <authorList>
            <person name="Duchaud E."/>
        </authorList>
    </citation>
    <scope>NUCLEOTIDE SEQUENCE [LARGE SCALE GENOMIC DNA]</scope>
    <source>
        <strain evidence="1">Ena-SAMPLE-TAB-13-05-2024-13:56:06:370-140308</strain>
    </source>
</reference>
<protein>
    <submittedName>
        <fullName evidence="1">Uncharacterized protein</fullName>
    </submittedName>
</protein>
<accession>A0ABP1EVW9</accession>